<dbReference type="Gramene" id="TKW00789">
    <property type="protein sequence ID" value="TKW00789"/>
    <property type="gene ID" value="SEVIR_8G135225v2"/>
</dbReference>
<dbReference type="EMBL" id="CM016559">
    <property type="protein sequence ID" value="TKW00789.1"/>
    <property type="molecule type" value="Genomic_DNA"/>
</dbReference>
<keyword evidence="2" id="KW-1185">Reference proteome</keyword>
<evidence type="ECO:0000313" key="1">
    <source>
        <dbReference type="EMBL" id="TKW00789.1"/>
    </source>
</evidence>
<evidence type="ECO:0000313" key="2">
    <source>
        <dbReference type="Proteomes" id="UP000298652"/>
    </source>
</evidence>
<accession>A0A4U6TJM8</accession>
<reference evidence="1" key="1">
    <citation type="submission" date="2019-03" db="EMBL/GenBank/DDBJ databases">
        <title>WGS assembly of Setaria viridis.</title>
        <authorList>
            <person name="Huang P."/>
            <person name="Jenkins J."/>
            <person name="Grimwood J."/>
            <person name="Barry K."/>
            <person name="Healey A."/>
            <person name="Mamidi S."/>
            <person name="Sreedasyam A."/>
            <person name="Shu S."/>
            <person name="Feldman M."/>
            <person name="Wu J."/>
            <person name="Yu Y."/>
            <person name="Chen C."/>
            <person name="Johnson J."/>
            <person name="Rokhsar D."/>
            <person name="Baxter I."/>
            <person name="Schmutz J."/>
            <person name="Brutnell T."/>
            <person name="Kellogg E."/>
        </authorList>
    </citation>
    <scope>NUCLEOTIDE SEQUENCE [LARGE SCALE GENOMIC DNA]</scope>
</reference>
<proteinExistence type="predicted"/>
<dbReference type="AlphaFoldDB" id="A0A4U6TJM8"/>
<gene>
    <name evidence="1" type="ORF">SEVIR_8G135225v2</name>
</gene>
<name>A0A4U6TJM8_SETVI</name>
<protein>
    <submittedName>
        <fullName evidence="1">Uncharacterized protein</fullName>
    </submittedName>
</protein>
<sequence>MRVSKAARRGRPTVAARLFDGDLRKRGNIAYHTDSDKRNGSVTWSSGAGVVGPLRESEMESGGCGEAPAHCVPWWRLRGSLREVRIRSYHSIRWSVVSVAELR</sequence>
<dbReference type="Proteomes" id="UP000298652">
    <property type="component" value="Chromosome 8"/>
</dbReference>
<organism evidence="1 2">
    <name type="scientific">Setaria viridis</name>
    <name type="common">Green bristlegrass</name>
    <name type="synonym">Setaria italica subsp. viridis</name>
    <dbReference type="NCBI Taxonomy" id="4556"/>
    <lineage>
        <taxon>Eukaryota</taxon>
        <taxon>Viridiplantae</taxon>
        <taxon>Streptophyta</taxon>
        <taxon>Embryophyta</taxon>
        <taxon>Tracheophyta</taxon>
        <taxon>Spermatophyta</taxon>
        <taxon>Magnoliopsida</taxon>
        <taxon>Liliopsida</taxon>
        <taxon>Poales</taxon>
        <taxon>Poaceae</taxon>
        <taxon>PACMAD clade</taxon>
        <taxon>Panicoideae</taxon>
        <taxon>Panicodae</taxon>
        <taxon>Paniceae</taxon>
        <taxon>Cenchrinae</taxon>
        <taxon>Setaria</taxon>
    </lineage>
</organism>